<name>A5IXJ5_MYCAP</name>
<gene>
    <name evidence="4" type="primary">epsG</name>
    <name evidence="4" type="ordered locus">MAG0570</name>
</gene>
<dbReference type="EMBL" id="CU179680">
    <property type="protein sequence ID" value="CAL58754.1"/>
    <property type="molecule type" value="Genomic_DNA"/>
</dbReference>
<dbReference type="KEGG" id="maa:MAG0570"/>
<dbReference type="HOGENOM" id="CLU_709442_0_0_14"/>
<dbReference type="GO" id="GO:0016757">
    <property type="term" value="F:glycosyltransferase activity"/>
    <property type="evidence" value="ECO:0007669"/>
    <property type="project" value="UniProtKB-KW"/>
</dbReference>
<keyword evidence="1" id="KW-0328">Glycosyltransferase</keyword>
<accession>A5IXJ5</accession>
<keyword evidence="2" id="KW-0808">Transferase</keyword>
<dbReference type="Gene3D" id="3.90.550.10">
    <property type="entry name" value="Spore Coat Polysaccharide Biosynthesis Protein SpsA, Chain A"/>
    <property type="match status" value="1"/>
</dbReference>
<dbReference type="AlphaFoldDB" id="A5IXJ5"/>
<reference evidence="5" key="1">
    <citation type="journal article" date="2007" name="PLoS Genet.">
        <title>Being pathogenic, plastic, and sexual while living with a nearly minimal bacterial genome.</title>
        <authorList>
            <person name="Sirand-Pugnet P."/>
            <person name="Lartigue C."/>
            <person name="Marenda M."/>
            <person name="Jacob D."/>
            <person name="Barre A."/>
            <person name="Barbe V."/>
            <person name="Schenowitz C."/>
            <person name="Mangenot S."/>
            <person name="Couloux A."/>
            <person name="Segurens B."/>
            <person name="de Daruvar A."/>
            <person name="Blanchard A."/>
            <person name="Citti C."/>
        </authorList>
    </citation>
    <scope>NUCLEOTIDE SEQUENCE [LARGE SCALE GENOMIC DNA]</scope>
    <source>
        <strain evidence="5">PG2</strain>
    </source>
</reference>
<dbReference type="Pfam" id="PF00535">
    <property type="entry name" value="Glycos_transf_2"/>
    <property type="match status" value="1"/>
</dbReference>
<dbReference type="RefSeq" id="WP_011949239.1">
    <property type="nucleotide sequence ID" value="NC_009497.1"/>
</dbReference>
<evidence type="ECO:0000313" key="5">
    <source>
        <dbReference type="Proteomes" id="UP000007065"/>
    </source>
</evidence>
<dbReference type="InterPro" id="IPR029044">
    <property type="entry name" value="Nucleotide-diphossugar_trans"/>
</dbReference>
<protein>
    <submittedName>
        <fullName evidence="4">EpsG</fullName>
    </submittedName>
</protein>
<feature type="domain" description="Glycosyltransferase 2-like" evidence="3">
    <location>
        <begin position="20"/>
        <end position="149"/>
    </location>
</feature>
<dbReference type="PANTHER" id="PTHR22916:SF51">
    <property type="entry name" value="GLYCOSYLTRANSFERASE EPSH-RELATED"/>
    <property type="match status" value="1"/>
</dbReference>
<dbReference type="CDD" id="cd00761">
    <property type="entry name" value="Glyco_tranf_GTA_type"/>
    <property type="match status" value="1"/>
</dbReference>
<sequence length="343" mass="40631">MNKSSKHKSRKNNNANPKISVLIPCHNIENNSYFSLESVLKSSYKNLEIVLLNDYSTDNTLQIINEYAVKDSRIKVYDLKDYHEHVGIGFNRHFLIEKATGKYFIFVDDDDKLHRNAIKTFVDNLDDDYDLLVAEALYNYEYAKNLRISVPEVPHFLNYDINSPIEHYYNNVSVCWGKLIKRDFYFQIVKKYNKKFSDGIYEDIRFMHMLFFTNVKFKRIKKKVYTYQIRKNSSATNLSAWSDKLKLLFSSYQSVFDDFSNLKLVEDDKLLKSLKKGLFVQLLSLCYLLCMIQKRECRTKMQQICSLMLKEFIKNNDINIAVPSNLSLWSLMIYKLSIKHFKL</sequence>
<dbReference type="InterPro" id="IPR001173">
    <property type="entry name" value="Glyco_trans_2-like"/>
</dbReference>
<organism evidence="4 5">
    <name type="scientific">Mycoplasmopsis agalactiae (strain NCTC 10123 / CIP 59.7 / PG2)</name>
    <name type="common">Mycoplasma agalactiae</name>
    <dbReference type="NCBI Taxonomy" id="347257"/>
    <lineage>
        <taxon>Bacteria</taxon>
        <taxon>Bacillati</taxon>
        <taxon>Mycoplasmatota</taxon>
        <taxon>Mycoplasmoidales</taxon>
        <taxon>Metamycoplasmataceae</taxon>
        <taxon>Mycoplasmopsis</taxon>
    </lineage>
</organism>
<dbReference type="Proteomes" id="UP000007065">
    <property type="component" value="Chromosome"/>
</dbReference>
<keyword evidence="5" id="KW-1185">Reference proteome</keyword>
<proteinExistence type="predicted"/>
<dbReference type="GeneID" id="93357826"/>
<evidence type="ECO:0000256" key="2">
    <source>
        <dbReference type="ARBA" id="ARBA00022679"/>
    </source>
</evidence>
<evidence type="ECO:0000313" key="4">
    <source>
        <dbReference type="EMBL" id="CAL58754.1"/>
    </source>
</evidence>
<evidence type="ECO:0000259" key="3">
    <source>
        <dbReference type="Pfam" id="PF00535"/>
    </source>
</evidence>
<dbReference type="PANTHER" id="PTHR22916">
    <property type="entry name" value="GLYCOSYLTRANSFERASE"/>
    <property type="match status" value="1"/>
</dbReference>
<evidence type="ECO:0000256" key="1">
    <source>
        <dbReference type="ARBA" id="ARBA00022676"/>
    </source>
</evidence>
<dbReference type="CAZy" id="GT2">
    <property type="family name" value="Glycosyltransferase Family 2"/>
</dbReference>
<dbReference type="STRING" id="347257.MAG0570"/>
<dbReference type="SUPFAM" id="SSF53448">
    <property type="entry name" value="Nucleotide-diphospho-sugar transferases"/>
    <property type="match status" value="1"/>
</dbReference>